<evidence type="ECO:0000259" key="1">
    <source>
        <dbReference type="Pfam" id="PF09359"/>
    </source>
</evidence>
<proteinExistence type="predicted"/>
<dbReference type="RefSeq" id="WP_160560764.1">
    <property type="nucleotide sequence ID" value="NZ_QZDT01000023.1"/>
</dbReference>
<keyword evidence="3" id="KW-1185">Reference proteome</keyword>
<dbReference type="Pfam" id="PF09359">
    <property type="entry name" value="VTC"/>
    <property type="match status" value="1"/>
</dbReference>
<dbReference type="EMBL" id="QZDT01000023">
    <property type="protein sequence ID" value="NBJ93700.1"/>
    <property type="molecule type" value="Genomic_DNA"/>
</dbReference>
<dbReference type="GO" id="GO:0006799">
    <property type="term" value="P:polyphosphate biosynthetic process"/>
    <property type="evidence" value="ECO:0007669"/>
    <property type="project" value="UniProtKB-ARBA"/>
</dbReference>
<evidence type="ECO:0000313" key="3">
    <source>
        <dbReference type="Proteomes" id="UP001154420"/>
    </source>
</evidence>
<dbReference type="AlphaFoldDB" id="A0A9X5GTD9"/>
<dbReference type="OrthoDB" id="9784042at2"/>
<gene>
    <name evidence="2" type="ORF">D5281_14140</name>
</gene>
<feature type="domain" description="VTC" evidence="1">
    <location>
        <begin position="5"/>
        <end position="225"/>
    </location>
</feature>
<organism evidence="2 3">
    <name type="scientific">Parablautia muri</name>
    <dbReference type="NCBI Taxonomy" id="2320879"/>
    <lineage>
        <taxon>Bacteria</taxon>
        <taxon>Bacillati</taxon>
        <taxon>Bacillota</taxon>
        <taxon>Clostridia</taxon>
        <taxon>Lachnospirales</taxon>
        <taxon>Lachnospiraceae</taxon>
        <taxon>Parablautia</taxon>
    </lineage>
</organism>
<comment type="caution">
    <text evidence="2">The sequence shown here is derived from an EMBL/GenBank/DDBJ whole genome shotgun (WGS) entry which is preliminary data.</text>
</comment>
<reference evidence="2" key="1">
    <citation type="submission" date="2018-09" db="EMBL/GenBank/DDBJ databases">
        <title>Murine metabolic-syndrome-specific gut microbial biobank.</title>
        <authorList>
            <person name="Liu C."/>
        </authorList>
    </citation>
    <scope>NUCLEOTIDE SEQUENCE</scope>
    <source>
        <strain evidence="2">D42-62</strain>
    </source>
</reference>
<dbReference type="CDD" id="cd07750">
    <property type="entry name" value="PolyPPase_VTC_like"/>
    <property type="match status" value="1"/>
</dbReference>
<sequence length="227" mass="26531">MKMYRVEDKFCCTVQEMYQLQQRLDTVLQVDDNENSAEGYHIISLYFDDLEDTCLKTAIDGCRSRRKYRIRIYNNSLACIKLEIKEKQDNRIFKLSKYISPEEMNSLICGQCIPSSFSMDDPAFLFNLAIQTQVLRPKVIVAYERKAYIYGPGNVRITFDRNVRTSSQTSNFGMQNLSYTPVRGQDSVLEIKYDEFMPKFILQLLELNSLQQTAYSKYCLCRANLLL</sequence>
<dbReference type="Proteomes" id="UP001154420">
    <property type="component" value="Unassembled WGS sequence"/>
</dbReference>
<protein>
    <submittedName>
        <fullName evidence="2">Polyphosphate polymerase domain-containing protein</fullName>
    </submittedName>
</protein>
<evidence type="ECO:0000313" key="2">
    <source>
        <dbReference type="EMBL" id="NBJ93700.1"/>
    </source>
</evidence>
<name>A0A9X5GTD9_9FIRM</name>
<accession>A0A9X5GTD9</accession>
<dbReference type="InterPro" id="IPR018966">
    <property type="entry name" value="VTC_domain"/>
</dbReference>
<dbReference type="InterPro" id="IPR042267">
    <property type="entry name" value="VTC_sf"/>
</dbReference>
<dbReference type="Gene3D" id="3.20.100.30">
    <property type="entry name" value="VTC, catalytic tunnel domain"/>
    <property type="match status" value="1"/>
</dbReference>